<keyword evidence="2" id="KW-1185">Reference proteome</keyword>
<proteinExistence type="predicted"/>
<dbReference type="RefSeq" id="WP_327967238.1">
    <property type="nucleotide sequence ID" value="NZ_JARMQG010000084.1"/>
</dbReference>
<gene>
    <name evidence="1" type="ORF">P4447_07675</name>
</gene>
<evidence type="ECO:0000313" key="1">
    <source>
        <dbReference type="EMBL" id="MED3562332.1"/>
    </source>
</evidence>
<accession>A0ABU6N8W5</accession>
<organism evidence="1 2">
    <name type="scientific">Bacillus xiapuensis</name>
    <dbReference type="NCBI Taxonomy" id="2014075"/>
    <lineage>
        <taxon>Bacteria</taxon>
        <taxon>Bacillati</taxon>
        <taxon>Bacillota</taxon>
        <taxon>Bacilli</taxon>
        <taxon>Bacillales</taxon>
        <taxon>Bacillaceae</taxon>
        <taxon>Bacillus</taxon>
    </lineage>
</organism>
<evidence type="ECO:0000313" key="2">
    <source>
        <dbReference type="Proteomes" id="UP001330749"/>
    </source>
</evidence>
<protein>
    <submittedName>
        <fullName evidence="1">Uncharacterized protein</fullName>
    </submittedName>
</protein>
<comment type="caution">
    <text evidence="1">The sequence shown here is derived from an EMBL/GenBank/DDBJ whole genome shotgun (WGS) entry which is preliminary data.</text>
</comment>
<name>A0ABU6N8W5_9BACI</name>
<reference evidence="1 2" key="1">
    <citation type="submission" date="2023-03" db="EMBL/GenBank/DDBJ databases">
        <title>Bacillus Genome Sequencing.</title>
        <authorList>
            <person name="Dunlap C."/>
        </authorList>
    </citation>
    <scope>NUCLEOTIDE SEQUENCE [LARGE SCALE GENOMIC DNA]</scope>
    <source>
        <strain evidence="1 2">B-14544</strain>
    </source>
</reference>
<dbReference type="EMBL" id="JARMQG010000084">
    <property type="protein sequence ID" value="MED3562332.1"/>
    <property type="molecule type" value="Genomic_DNA"/>
</dbReference>
<sequence length="131" mass="15194">MNTLNLNGLNNTYIKTNRNNKIEIFHDSENNNTIVFDPLDDSVNTESICNGIRPQMYQYLINVLNTENNVTVHWSQVEGTTSDYTIYYELPLEDEELKSHDDAFEVLNNATDDWNSMKYNEVIDGKLIPLK</sequence>
<dbReference type="Proteomes" id="UP001330749">
    <property type="component" value="Unassembled WGS sequence"/>
</dbReference>